<keyword evidence="2" id="KW-0812">Transmembrane</keyword>
<evidence type="ECO:0000256" key="2">
    <source>
        <dbReference type="RuleBase" id="RU362097"/>
    </source>
</evidence>
<dbReference type="NCBIfam" id="TIGR01845">
    <property type="entry name" value="outer_NodT"/>
    <property type="match status" value="1"/>
</dbReference>
<evidence type="ECO:0000313" key="5">
    <source>
        <dbReference type="Proteomes" id="UP001220395"/>
    </source>
</evidence>
<gene>
    <name evidence="4" type="ORF">PQ455_13130</name>
</gene>
<feature type="chain" id="PRO_5044977798" evidence="2">
    <location>
        <begin position="26"/>
        <end position="511"/>
    </location>
</feature>
<dbReference type="PANTHER" id="PTHR30203:SF32">
    <property type="entry name" value="CATION EFFLUX SYSTEM PROTEIN CUSC"/>
    <property type="match status" value="1"/>
</dbReference>
<dbReference type="EMBL" id="CP117411">
    <property type="protein sequence ID" value="WCT72574.1"/>
    <property type="molecule type" value="Genomic_DNA"/>
</dbReference>
<reference evidence="4 5" key="1">
    <citation type="submission" date="2023-02" db="EMBL/GenBank/DDBJ databases">
        <title>Genome sequence of Sphingomonas naphthae.</title>
        <authorList>
            <person name="Kim S."/>
            <person name="Heo J."/>
            <person name="Kwon S.-W."/>
        </authorList>
    </citation>
    <scope>NUCLEOTIDE SEQUENCE [LARGE SCALE GENOMIC DNA]</scope>
    <source>
        <strain evidence="4 5">KACC 18716</strain>
    </source>
</reference>
<evidence type="ECO:0000313" key="4">
    <source>
        <dbReference type="EMBL" id="WCT72574.1"/>
    </source>
</evidence>
<comment type="subcellular location">
    <subcellularLocation>
        <location evidence="2">Cell membrane</location>
        <topology evidence="2">Lipid-anchor</topology>
    </subcellularLocation>
</comment>
<organism evidence="4 5">
    <name type="scientific">Sphingomonas naphthae</name>
    <dbReference type="NCBI Taxonomy" id="1813468"/>
    <lineage>
        <taxon>Bacteria</taxon>
        <taxon>Pseudomonadati</taxon>
        <taxon>Pseudomonadota</taxon>
        <taxon>Alphaproteobacteria</taxon>
        <taxon>Sphingomonadales</taxon>
        <taxon>Sphingomonadaceae</taxon>
        <taxon>Sphingomonas</taxon>
    </lineage>
</organism>
<dbReference type="PANTHER" id="PTHR30203">
    <property type="entry name" value="OUTER MEMBRANE CATION EFFLUX PROTEIN"/>
    <property type="match status" value="1"/>
</dbReference>
<dbReference type="PROSITE" id="PS51257">
    <property type="entry name" value="PROKAR_LIPOPROTEIN"/>
    <property type="match status" value="1"/>
</dbReference>
<dbReference type="InterPro" id="IPR010131">
    <property type="entry name" value="MdtP/NodT-like"/>
</dbReference>
<accession>A0ABY7THE5</accession>
<feature type="compositionally biased region" description="Gly residues" evidence="3">
    <location>
        <begin position="125"/>
        <end position="135"/>
    </location>
</feature>
<keyword evidence="2" id="KW-0472">Membrane</keyword>
<keyword evidence="2" id="KW-0449">Lipoprotein</keyword>
<keyword evidence="5" id="KW-1185">Reference proteome</keyword>
<feature type="signal peptide" evidence="2">
    <location>
        <begin position="1"/>
        <end position="25"/>
    </location>
</feature>
<dbReference type="Pfam" id="PF02321">
    <property type="entry name" value="OEP"/>
    <property type="match status" value="2"/>
</dbReference>
<feature type="region of interest" description="Disordered" evidence="3">
    <location>
        <begin position="117"/>
        <end position="137"/>
    </location>
</feature>
<keyword evidence="2" id="KW-0564">Palmitate</keyword>
<dbReference type="Gene3D" id="1.20.1600.10">
    <property type="entry name" value="Outer membrane efflux proteins (OEP)"/>
    <property type="match status" value="1"/>
</dbReference>
<dbReference type="RefSeq" id="WP_273686541.1">
    <property type="nucleotide sequence ID" value="NZ_CP117411.1"/>
</dbReference>
<protein>
    <submittedName>
        <fullName evidence="4">Efflux transporter outer membrane subunit</fullName>
    </submittedName>
</protein>
<keyword evidence="2" id="KW-1134">Transmembrane beta strand</keyword>
<dbReference type="Gene3D" id="2.20.200.10">
    <property type="entry name" value="Outer membrane efflux proteins (OEP)"/>
    <property type="match status" value="1"/>
</dbReference>
<dbReference type="SUPFAM" id="SSF56954">
    <property type="entry name" value="Outer membrane efflux proteins (OEP)"/>
    <property type="match status" value="1"/>
</dbReference>
<keyword evidence="2" id="KW-0732">Signal</keyword>
<sequence length="511" mass="53699">MSAAVKRAVGLTALVATLLSGCSMAPKYERPAPLAPQGWPVGDAYLRRSEASLPAVDWREIFRDPKLQALIEKALTHNQNLAQAAANVAQARAQYRITRADLFPTITGGADASVQRSRRTTVVTGTGGTTTGGSTAGERRTSYSYSADVGLSAWEIDLFGRIRNQTSASFNRYLGTEAGARGTRLTLVAEVANAYLTLAADRDLYKVAGETAASARRSVDLTQARLSGGIAPRTDLSAAETTLATAESDLAEQTTAIAQDRNALNLLVGMPLTDAELPESLAEVDGMLGELPAGLDSGILLRRPDVLQAEYELRATNAEIGAARAAFFPRITLTGLVGFASTALSALFTGGAFAWSGAAGAAQTLFDGGATANNLKSAKAGRDAAVAGYQLAIQTAFTEVSDALARRGTIDAQYAAQQRRDTAAAKNYELADASYRGGITGFLDALIAQRTLYTARQALVATRLVKAQNLVTLYRTLGGDRSIADTPIDPAHADEVNRATTRALAPPDSVR</sequence>
<evidence type="ECO:0000256" key="3">
    <source>
        <dbReference type="SAM" id="MobiDB-lite"/>
    </source>
</evidence>
<dbReference type="InterPro" id="IPR003423">
    <property type="entry name" value="OMP_efflux"/>
</dbReference>
<name>A0ABY7THE5_9SPHN</name>
<comment type="similarity">
    <text evidence="1 2">Belongs to the outer membrane factor (OMF) (TC 1.B.17) family.</text>
</comment>
<dbReference type="Proteomes" id="UP001220395">
    <property type="component" value="Chromosome"/>
</dbReference>
<evidence type="ECO:0000256" key="1">
    <source>
        <dbReference type="ARBA" id="ARBA00007613"/>
    </source>
</evidence>
<proteinExistence type="inferred from homology"/>